<dbReference type="InterPro" id="IPR037066">
    <property type="entry name" value="Plug_dom_sf"/>
</dbReference>
<protein>
    <submittedName>
        <fullName evidence="4">SusC/RagA family TonB-linked outer membrane protein</fullName>
    </submittedName>
</protein>
<evidence type="ECO:0000256" key="2">
    <source>
        <dbReference type="SAM" id="SignalP"/>
    </source>
</evidence>
<proteinExistence type="inferred from homology"/>
<keyword evidence="2" id="KW-0732">Signal</keyword>
<evidence type="ECO:0000256" key="1">
    <source>
        <dbReference type="PROSITE-ProRule" id="PRU01360"/>
    </source>
</evidence>
<dbReference type="Gene3D" id="2.60.40.1120">
    <property type="entry name" value="Carboxypeptidase-like, regulatory domain"/>
    <property type="match status" value="1"/>
</dbReference>
<evidence type="ECO:0000313" key="5">
    <source>
        <dbReference type="Proteomes" id="UP000297407"/>
    </source>
</evidence>
<dbReference type="RefSeq" id="WP_135527307.1">
    <property type="nucleotide sequence ID" value="NZ_SRLH01000008.1"/>
</dbReference>
<organism evidence="4 5">
    <name type="scientific">Flavobacterium humi</name>
    <dbReference type="NCBI Taxonomy" id="2562683"/>
    <lineage>
        <taxon>Bacteria</taxon>
        <taxon>Pseudomonadati</taxon>
        <taxon>Bacteroidota</taxon>
        <taxon>Flavobacteriia</taxon>
        <taxon>Flavobacteriales</taxon>
        <taxon>Flavobacteriaceae</taxon>
        <taxon>Flavobacterium</taxon>
    </lineage>
</organism>
<dbReference type="InterPro" id="IPR023996">
    <property type="entry name" value="TonB-dep_OMP_SusC/RagA"/>
</dbReference>
<comment type="similarity">
    <text evidence="1">Belongs to the TonB-dependent receptor family.</text>
</comment>
<keyword evidence="1" id="KW-0812">Transmembrane</keyword>
<dbReference type="InterPro" id="IPR008969">
    <property type="entry name" value="CarboxyPept-like_regulatory"/>
</dbReference>
<dbReference type="Proteomes" id="UP000297407">
    <property type="component" value="Unassembled WGS sequence"/>
</dbReference>
<dbReference type="InterPro" id="IPR012910">
    <property type="entry name" value="Plug_dom"/>
</dbReference>
<dbReference type="Pfam" id="PF13715">
    <property type="entry name" value="CarbopepD_reg_2"/>
    <property type="match status" value="1"/>
</dbReference>
<keyword evidence="1" id="KW-0998">Cell outer membrane</keyword>
<dbReference type="NCBIfam" id="TIGR04056">
    <property type="entry name" value="OMP_RagA_SusC"/>
    <property type="match status" value="1"/>
</dbReference>
<feature type="domain" description="TonB-dependent receptor plug" evidence="3">
    <location>
        <begin position="120"/>
        <end position="225"/>
    </location>
</feature>
<dbReference type="SUPFAM" id="SSF49464">
    <property type="entry name" value="Carboxypeptidase regulatory domain-like"/>
    <property type="match status" value="1"/>
</dbReference>
<dbReference type="OrthoDB" id="9768177at2"/>
<dbReference type="Gene3D" id="2.170.130.10">
    <property type="entry name" value="TonB-dependent receptor, plug domain"/>
    <property type="match status" value="1"/>
</dbReference>
<keyword evidence="1" id="KW-1134">Transmembrane beta strand</keyword>
<dbReference type="Pfam" id="PF07715">
    <property type="entry name" value="Plug"/>
    <property type="match status" value="1"/>
</dbReference>
<keyword evidence="1" id="KW-0813">Transport</keyword>
<dbReference type="EMBL" id="SRLH01000008">
    <property type="protein sequence ID" value="TGD56883.1"/>
    <property type="molecule type" value="Genomic_DNA"/>
</dbReference>
<evidence type="ECO:0000313" key="4">
    <source>
        <dbReference type="EMBL" id="TGD56883.1"/>
    </source>
</evidence>
<comment type="subcellular location">
    <subcellularLocation>
        <location evidence="1">Cell outer membrane</location>
        <topology evidence="1">Multi-pass membrane protein</topology>
    </subcellularLocation>
</comment>
<keyword evidence="5" id="KW-1185">Reference proteome</keyword>
<reference evidence="4 5" key="1">
    <citation type="submission" date="2019-04" db="EMBL/GenBank/DDBJ databases">
        <title>Flavobacterium sp. strain DS2-A Genome sequencing and assembly.</title>
        <authorList>
            <person name="Kim I."/>
        </authorList>
    </citation>
    <scope>NUCLEOTIDE SEQUENCE [LARGE SCALE GENOMIC DNA]</scope>
    <source>
        <strain evidence="4 5">DS2-A</strain>
    </source>
</reference>
<dbReference type="InterPro" id="IPR023997">
    <property type="entry name" value="TonB-dep_OMP_SusC/RagA_CS"/>
</dbReference>
<dbReference type="PROSITE" id="PS52016">
    <property type="entry name" value="TONB_DEPENDENT_REC_3"/>
    <property type="match status" value="1"/>
</dbReference>
<name>A0A4Z0L6Y7_9FLAO</name>
<gene>
    <name evidence="4" type="ORF">E4635_13890</name>
</gene>
<dbReference type="InterPro" id="IPR039426">
    <property type="entry name" value="TonB-dep_rcpt-like"/>
</dbReference>
<sequence length="1032" mass="112792">MRSKFKWIFTLLLAFTMQFSFAQEKTITGVVTDATGPLPGVNVVVKGTQRGTQTNFDGSYSIKAKEGETLLFTFMGMKDMSMQVGGSASINVRMSDEVATQLSEVVVQGYGKTATKPKAMTAATTVSAATFENRPNVTLLQSLQGAAPGLTVSTSSGSPGSAKIDLLIRGIGTLNSSTEPLYVVDGTPTNSVVFRNLNPEDIESASVLRDAIATSIYGNRGANGVIIINTKAGKFDSPLKMSFSSSTGFSSLPKDDYNLANSQQLMRIERAYGDGGGAGFNPFFGAGVPLTDAEIDSFATTDWRKEFFNLGVTQSQNLSLTVGGKNINNFTSIGYMNQDGIVPTTDFQRFTFRTNTDGKSENGKFKYGTNLTVAYSTRHQLDQETAAIDNNTVQNPLLGSLTGLPYYGYDDRVYPGSGQALYDMIGTNFTYGTTTFVMQDILKEGNVPNRVNDFKVLANADLTYNFTDAFSAGMTMGVDYNSAERTFARAPWAYLAIAVRETNAVPFGGLERQTYDRDFGYNTVAKVLYNKTFKEKHAVSAGLYTEYIKAHRRVGQLTQNGLDLKTYAFGAGTGWTNVGATYATLRPTVAASKADAGSFSYFGTLGYEYDGKYAVDAIVRRDASYRFVDDFKWGTFWSVGGRWNIDREKFMENSIFDMLKLRGSYGTQGNQNIQAAVAGGNPLYLGNNLVRDLTGSGTGYGNSGAYVVGQIGNTTLQWEEQAMSNIGLDFEIYHGRFSGNLDVYKRQTTKLFNNINLSASVGNGTSMDGNNGGIVNKGIELALKYKIIKNSKDFKLSVFANGSYNKNEITDIEKTIDGDRIYENGSLVGEFYTVPYAGVNPADGNLQFLDIDGNLTANPSDSDRRRTGKSDTPVYQGAFGLNADYKGFFLDTQFAFVQDVYRYDWGLLWLSRPSYIGGQNMSADLLNAWTPTNTDSNIPSLDATNFDAGSTYSDMWLKDASYIRLKNVSLGYNFSSQFLSGTFIKSLKLYAQGENLYTWTKWRGFDADSVDGNNLGKFPSPRTISVGVNVEF</sequence>
<dbReference type="NCBIfam" id="TIGR04057">
    <property type="entry name" value="SusC_RagA_signa"/>
    <property type="match status" value="1"/>
</dbReference>
<evidence type="ECO:0000259" key="3">
    <source>
        <dbReference type="Pfam" id="PF07715"/>
    </source>
</evidence>
<feature type="signal peptide" evidence="2">
    <location>
        <begin position="1"/>
        <end position="22"/>
    </location>
</feature>
<keyword evidence="1" id="KW-0472">Membrane</keyword>
<comment type="caution">
    <text evidence="4">The sequence shown here is derived from an EMBL/GenBank/DDBJ whole genome shotgun (WGS) entry which is preliminary data.</text>
</comment>
<dbReference type="SUPFAM" id="SSF56935">
    <property type="entry name" value="Porins"/>
    <property type="match status" value="1"/>
</dbReference>
<dbReference type="AlphaFoldDB" id="A0A4Z0L6Y7"/>
<accession>A0A4Z0L6Y7</accession>
<dbReference type="GO" id="GO:0009279">
    <property type="term" value="C:cell outer membrane"/>
    <property type="evidence" value="ECO:0007669"/>
    <property type="project" value="UniProtKB-SubCell"/>
</dbReference>
<feature type="chain" id="PRO_5021448726" evidence="2">
    <location>
        <begin position="23"/>
        <end position="1032"/>
    </location>
</feature>